<feature type="binding site" evidence="17">
    <location>
        <position position="23"/>
    </location>
    <ligand>
        <name>8-oxo-dGTP</name>
        <dbReference type="ChEBI" id="CHEBI:77896"/>
    </ligand>
</feature>
<keyword evidence="8 18" id="KW-0460">Magnesium</keyword>
<comment type="similarity">
    <text evidence="2">Belongs to the Nudix hydrolase family.</text>
</comment>
<keyword evidence="7 20" id="KW-0378">Hydrolase</keyword>
<dbReference type="Pfam" id="PF14815">
    <property type="entry name" value="NUDIX_4"/>
    <property type="match status" value="1"/>
</dbReference>
<feature type="domain" description="Nudix hydrolase" evidence="19">
    <location>
        <begin position="2"/>
        <end position="130"/>
    </location>
</feature>
<evidence type="ECO:0000256" key="12">
    <source>
        <dbReference type="ARBA" id="ARBA00038905"/>
    </source>
</evidence>
<evidence type="ECO:0000256" key="6">
    <source>
        <dbReference type="ARBA" id="ARBA00022763"/>
    </source>
</evidence>
<dbReference type="GO" id="GO:0046872">
    <property type="term" value="F:metal ion binding"/>
    <property type="evidence" value="ECO:0007669"/>
    <property type="project" value="UniProtKB-KW"/>
</dbReference>
<evidence type="ECO:0000256" key="5">
    <source>
        <dbReference type="ARBA" id="ARBA00022723"/>
    </source>
</evidence>
<keyword evidence="5 18" id="KW-0479">Metal-binding</keyword>
<evidence type="ECO:0000256" key="11">
    <source>
        <dbReference type="ARBA" id="ARBA00036904"/>
    </source>
</evidence>
<dbReference type="GO" id="GO:0006281">
    <property type="term" value="P:DNA repair"/>
    <property type="evidence" value="ECO:0007669"/>
    <property type="project" value="UniProtKB-KW"/>
</dbReference>
<dbReference type="InterPro" id="IPR015797">
    <property type="entry name" value="NUDIX_hydrolase-like_dom_sf"/>
</dbReference>
<dbReference type="GO" id="GO:0008413">
    <property type="term" value="F:8-oxo-7,8-dihydroguanosine triphosphate pyrophosphatase activity"/>
    <property type="evidence" value="ECO:0007669"/>
    <property type="project" value="InterPro"/>
</dbReference>
<organism evidence="20 21">
    <name type="scientific">Methylophaga thiooxydans</name>
    <dbReference type="NCBI Taxonomy" id="392484"/>
    <lineage>
        <taxon>Bacteria</taxon>
        <taxon>Pseudomonadati</taxon>
        <taxon>Pseudomonadota</taxon>
        <taxon>Gammaproteobacteria</taxon>
        <taxon>Thiotrichales</taxon>
        <taxon>Piscirickettsiaceae</taxon>
        <taxon>Methylophaga</taxon>
    </lineage>
</organism>
<protein>
    <recommendedName>
        <fullName evidence="13">8-oxo-dGTP diphosphatase</fullName>
        <ecNumber evidence="12">3.6.1.55</ecNumber>
    </recommendedName>
    <alternativeName>
        <fullName evidence="16">7,8-dihydro-8-oxoguanine-triphosphatase</fullName>
    </alternativeName>
    <alternativeName>
        <fullName evidence="15">Mutator protein MutT</fullName>
    </alternativeName>
    <alternativeName>
        <fullName evidence="14">dGTP pyrophosphohydrolase</fullName>
    </alternativeName>
</protein>
<dbReference type="PRINTS" id="PR00502">
    <property type="entry name" value="NUDIXFAMILY"/>
</dbReference>
<dbReference type="RefSeq" id="WP_036311642.1">
    <property type="nucleotide sequence ID" value="NZ_JRQD01000001.1"/>
</dbReference>
<evidence type="ECO:0000259" key="19">
    <source>
        <dbReference type="PROSITE" id="PS51462"/>
    </source>
</evidence>
<dbReference type="GO" id="GO:0006260">
    <property type="term" value="P:DNA replication"/>
    <property type="evidence" value="ECO:0007669"/>
    <property type="project" value="UniProtKB-KW"/>
</dbReference>
<dbReference type="GO" id="GO:0035539">
    <property type="term" value="F:8-oxo-7,8-dihydrodeoxyguanosine triphosphate pyrophosphatase activity"/>
    <property type="evidence" value="ECO:0007669"/>
    <property type="project" value="UniProtKB-EC"/>
</dbReference>
<evidence type="ECO:0000256" key="16">
    <source>
        <dbReference type="ARBA" id="ARBA00042798"/>
    </source>
</evidence>
<evidence type="ECO:0000256" key="15">
    <source>
        <dbReference type="ARBA" id="ARBA00041979"/>
    </source>
</evidence>
<keyword evidence="3" id="KW-0515">Mutator protein</keyword>
<feature type="binding site" evidence="17">
    <location>
        <begin position="34"/>
        <end position="37"/>
    </location>
    <ligand>
        <name>8-oxo-dGTP</name>
        <dbReference type="ChEBI" id="CHEBI:77896"/>
    </ligand>
</feature>
<evidence type="ECO:0000256" key="10">
    <source>
        <dbReference type="ARBA" id="ARBA00035861"/>
    </source>
</evidence>
<dbReference type="SUPFAM" id="SSF55811">
    <property type="entry name" value="Nudix"/>
    <property type="match status" value="1"/>
</dbReference>
<dbReference type="Proteomes" id="UP000029999">
    <property type="component" value="Unassembled WGS sequence"/>
</dbReference>
<dbReference type="STRING" id="392484.LP43_0532"/>
<evidence type="ECO:0000313" key="20">
    <source>
        <dbReference type="EMBL" id="KGM08109.1"/>
    </source>
</evidence>
<feature type="binding site" evidence="17">
    <location>
        <position position="28"/>
    </location>
    <ligand>
        <name>8-oxo-dGTP</name>
        <dbReference type="ChEBI" id="CHEBI:77896"/>
    </ligand>
</feature>
<evidence type="ECO:0000256" key="1">
    <source>
        <dbReference type="ARBA" id="ARBA00001946"/>
    </source>
</evidence>
<dbReference type="InterPro" id="IPR000086">
    <property type="entry name" value="NUDIX_hydrolase_dom"/>
</dbReference>
<evidence type="ECO:0000256" key="13">
    <source>
        <dbReference type="ARBA" id="ARBA00040794"/>
    </source>
</evidence>
<reference evidence="20 21" key="1">
    <citation type="submission" date="2014-09" db="EMBL/GenBank/DDBJ databases">
        <authorList>
            <person name="Grob C."/>
            <person name="Taubert M."/>
            <person name="Howat A.M."/>
            <person name="Burns O.J."/>
            <person name="Dixon J.L."/>
            <person name="Chen Y."/>
            <person name="Murrell J.C."/>
        </authorList>
    </citation>
    <scope>NUCLEOTIDE SEQUENCE [LARGE SCALE GENOMIC DNA]</scope>
    <source>
        <strain evidence="20">L4</strain>
    </source>
</reference>
<evidence type="ECO:0000256" key="14">
    <source>
        <dbReference type="ARBA" id="ARBA00041592"/>
    </source>
</evidence>
<feature type="binding site" evidence="17">
    <location>
        <position position="119"/>
    </location>
    <ligand>
        <name>8-oxo-dGTP</name>
        <dbReference type="ChEBI" id="CHEBI:77896"/>
    </ligand>
</feature>
<dbReference type="EC" id="3.6.1.55" evidence="12"/>
<dbReference type="EMBL" id="JRQD01000001">
    <property type="protein sequence ID" value="KGM08109.1"/>
    <property type="molecule type" value="Genomic_DNA"/>
</dbReference>
<name>A0A0A0BM05_9GAMM</name>
<evidence type="ECO:0000256" key="4">
    <source>
        <dbReference type="ARBA" id="ARBA00022705"/>
    </source>
</evidence>
<evidence type="ECO:0000256" key="9">
    <source>
        <dbReference type="ARBA" id="ARBA00023204"/>
    </source>
</evidence>
<accession>A0A0A0BM05</accession>
<evidence type="ECO:0000256" key="8">
    <source>
        <dbReference type="ARBA" id="ARBA00022842"/>
    </source>
</evidence>
<keyword evidence="6" id="KW-0227">DNA damage</keyword>
<dbReference type="InterPro" id="IPR047127">
    <property type="entry name" value="MutT-like"/>
</dbReference>
<evidence type="ECO:0000256" key="17">
    <source>
        <dbReference type="PIRSR" id="PIRSR603561-1"/>
    </source>
</evidence>
<dbReference type="CDD" id="cd03425">
    <property type="entry name" value="NUDIX_MutT_NudA_like"/>
    <property type="match status" value="1"/>
</dbReference>
<feature type="binding site" evidence="18">
    <location>
        <position position="37"/>
    </location>
    <ligand>
        <name>Mg(2+)</name>
        <dbReference type="ChEBI" id="CHEBI:18420"/>
    </ligand>
</feature>
<dbReference type="PROSITE" id="PS00893">
    <property type="entry name" value="NUDIX_BOX"/>
    <property type="match status" value="1"/>
</dbReference>
<gene>
    <name evidence="20" type="ORF">LP43_0532</name>
</gene>
<comment type="catalytic activity">
    <reaction evidence="10">
        <text>8-oxo-dGTP + H2O = 8-oxo-dGMP + diphosphate + H(+)</text>
        <dbReference type="Rhea" id="RHEA:31575"/>
        <dbReference type="ChEBI" id="CHEBI:15377"/>
        <dbReference type="ChEBI" id="CHEBI:15378"/>
        <dbReference type="ChEBI" id="CHEBI:33019"/>
        <dbReference type="ChEBI" id="CHEBI:63224"/>
        <dbReference type="ChEBI" id="CHEBI:77896"/>
        <dbReference type="EC" id="3.6.1.55"/>
    </reaction>
</comment>
<dbReference type="FunFam" id="3.90.79.10:FF:000014">
    <property type="entry name" value="8-oxo-dGTP diphosphatase MutT"/>
    <property type="match status" value="1"/>
</dbReference>
<dbReference type="InterPro" id="IPR020084">
    <property type="entry name" value="NUDIX_hydrolase_CS"/>
</dbReference>
<sequence>MKQIDVAVAIMLNTEQQVLTSWRQLHQHQGGLWEFPGGKREPDESMFDALQREIHEELGVSVETAAPFVRIDHDYGDKQVSLDVWLVSHFTGEPHGKEGQALRWQTINELEKGEFPAANAAIIEALQRASI</sequence>
<dbReference type="PROSITE" id="PS51462">
    <property type="entry name" value="NUDIX"/>
    <property type="match status" value="1"/>
</dbReference>
<keyword evidence="4" id="KW-0235">DNA replication</keyword>
<dbReference type="AlphaFoldDB" id="A0A0A0BM05"/>
<evidence type="ECO:0000256" key="2">
    <source>
        <dbReference type="ARBA" id="ARBA00005582"/>
    </source>
</evidence>
<dbReference type="InterPro" id="IPR029119">
    <property type="entry name" value="MutY_C"/>
</dbReference>
<keyword evidence="9" id="KW-0234">DNA repair</keyword>
<comment type="cofactor">
    <cofactor evidence="1 18">
        <name>Mg(2+)</name>
        <dbReference type="ChEBI" id="CHEBI:18420"/>
    </cofactor>
</comment>
<comment type="caution">
    <text evidence="20">The sequence shown here is derived from an EMBL/GenBank/DDBJ whole genome shotgun (WGS) entry which is preliminary data.</text>
</comment>
<feature type="binding site" evidence="18">
    <location>
        <position position="57"/>
    </location>
    <ligand>
        <name>Mg(2+)</name>
        <dbReference type="ChEBI" id="CHEBI:18420"/>
    </ligand>
</feature>
<evidence type="ECO:0000256" key="18">
    <source>
        <dbReference type="PIRSR" id="PIRSR603561-2"/>
    </source>
</evidence>
<dbReference type="GO" id="GO:0044716">
    <property type="term" value="F:8-oxo-GDP phosphatase activity"/>
    <property type="evidence" value="ECO:0007669"/>
    <property type="project" value="TreeGrafter"/>
</dbReference>
<evidence type="ECO:0000313" key="21">
    <source>
        <dbReference type="Proteomes" id="UP000029999"/>
    </source>
</evidence>
<dbReference type="InterPro" id="IPR003561">
    <property type="entry name" value="Mutator_MutT"/>
</dbReference>
<proteinExistence type="inferred from homology"/>
<comment type="catalytic activity">
    <reaction evidence="11">
        <text>8-oxo-GTP + H2O = 8-oxo-GMP + diphosphate + H(+)</text>
        <dbReference type="Rhea" id="RHEA:67616"/>
        <dbReference type="ChEBI" id="CHEBI:15377"/>
        <dbReference type="ChEBI" id="CHEBI:15378"/>
        <dbReference type="ChEBI" id="CHEBI:33019"/>
        <dbReference type="ChEBI" id="CHEBI:143553"/>
        <dbReference type="ChEBI" id="CHEBI:145694"/>
    </reaction>
</comment>
<dbReference type="NCBIfam" id="TIGR00586">
    <property type="entry name" value="mutt"/>
    <property type="match status" value="1"/>
</dbReference>
<evidence type="ECO:0000256" key="7">
    <source>
        <dbReference type="ARBA" id="ARBA00022801"/>
    </source>
</evidence>
<evidence type="ECO:0000256" key="3">
    <source>
        <dbReference type="ARBA" id="ARBA00022457"/>
    </source>
</evidence>
<dbReference type="Gene3D" id="3.90.79.10">
    <property type="entry name" value="Nucleoside Triphosphate Pyrophosphohydrolase"/>
    <property type="match status" value="1"/>
</dbReference>
<dbReference type="PANTHER" id="PTHR47707:SF1">
    <property type="entry name" value="NUDIX HYDROLASE FAMILY PROTEIN"/>
    <property type="match status" value="1"/>
</dbReference>
<dbReference type="GO" id="GO:0044715">
    <property type="term" value="F:8-oxo-dGDP phosphatase activity"/>
    <property type="evidence" value="ECO:0007669"/>
    <property type="project" value="TreeGrafter"/>
</dbReference>
<dbReference type="PANTHER" id="PTHR47707">
    <property type="entry name" value="8-OXO-DGTP DIPHOSPHATASE"/>
    <property type="match status" value="1"/>
</dbReference>
<dbReference type="InterPro" id="IPR020476">
    <property type="entry name" value="Nudix_hydrolase"/>
</dbReference>